<dbReference type="InterPro" id="IPR004358">
    <property type="entry name" value="Sig_transdc_His_kin-like_C"/>
</dbReference>
<dbReference type="AlphaFoldDB" id="A0A162Q207"/>
<dbReference type="InterPro" id="IPR005467">
    <property type="entry name" value="His_kinase_dom"/>
</dbReference>
<dbReference type="InterPro" id="IPR003661">
    <property type="entry name" value="HisK_dim/P_dom"/>
</dbReference>
<name>A0A162Q207_9BACL</name>
<keyword evidence="7" id="KW-0812">Transmembrane</keyword>
<keyword evidence="13" id="KW-0472">Membrane</keyword>
<evidence type="ECO:0000256" key="7">
    <source>
        <dbReference type="ARBA" id="ARBA00022692"/>
    </source>
</evidence>
<sequence length="302" mass="33949">MVSVVAMVVLVFAFLSVLYMRHREKTTIQRMNELLDSAINNTFSEPTYDETMISALESKLSRFLTLSKSSESNIAEERNRIKALVSDISHQTKTPISNIMMYAQLLQEQGELSEQSKSCVEEITIQSEKLSFLIQALVRTSRLETGLITVNPMQSSVAVLLMNAVDAVTKKAEENQITVNVTCDHNLQAFFDPKWTEEAIYNILDNGVKYTRAGGHIWISAVAYELFTRIDIEDNGIGIEEQDINNIFKRFYRSVHVNPYEGVGIGLYLTREIVSVEGGYIKVKSELGKGTVFSVFLPNGLV</sequence>
<dbReference type="FunFam" id="3.30.565.10:FF:000006">
    <property type="entry name" value="Sensor histidine kinase WalK"/>
    <property type="match status" value="1"/>
</dbReference>
<dbReference type="Gene3D" id="3.30.565.10">
    <property type="entry name" value="Histidine kinase-like ATPase, C-terminal domain"/>
    <property type="match status" value="1"/>
</dbReference>
<dbReference type="SMART" id="SM00387">
    <property type="entry name" value="HATPase_c"/>
    <property type="match status" value="1"/>
</dbReference>
<keyword evidence="8" id="KW-0547">Nucleotide-binding</keyword>
<comment type="subcellular location">
    <subcellularLocation>
        <location evidence="2">Cell membrane</location>
        <topology evidence="2">Multi-pass membrane protein</topology>
    </subcellularLocation>
</comment>
<dbReference type="GO" id="GO:0016036">
    <property type="term" value="P:cellular response to phosphate starvation"/>
    <property type="evidence" value="ECO:0007669"/>
    <property type="project" value="TreeGrafter"/>
</dbReference>
<evidence type="ECO:0000256" key="12">
    <source>
        <dbReference type="ARBA" id="ARBA00023012"/>
    </source>
</evidence>
<dbReference type="Gene3D" id="1.10.287.130">
    <property type="match status" value="1"/>
</dbReference>
<evidence type="ECO:0000313" key="16">
    <source>
        <dbReference type="Proteomes" id="UP000076967"/>
    </source>
</evidence>
<organism evidence="15 16">
    <name type="scientific">Paenibacillus glacialis</name>
    <dbReference type="NCBI Taxonomy" id="494026"/>
    <lineage>
        <taxon>Bacteria</taxon>
        <taxon>Bacillati</taxon>
        <taxon>Bacillota</taxon>
        <taxon>Bacilli</taxon>
        <taxon>Bacillales</taxon>
        <taxon>Paenibacillaceae</taxon>
        <taxon>Paenibacillus</taxon>
    </lineage>
</organism>
<keyword evidence="16" id="KW-1185">Reference proteome</keyword>
<dbReference type="CDD" id="cd00075">
    <property type="entry name" value="HATPase"/>
    <property type="match status" value="1"/>
</dbReference>
<dbReference type="PANTHER" id="PTHR45453:SF2">
    <property type="entry name" value="HISTIDINE KINASE"/>
    <property type="match status" value="1"/>
</dbReference>
<evidence type="ECO:0000256" key="1">
    <source>
        <dbReference type="ARBA" id="ARBA00000085"/>
    </source>
</evidence>
<gene>
    <name evidence="15" type="ORF">PGLA_16815</name>
</gene>
<evidence type="ECO:0000256" key="11">
    <source>
        <dbReference type="ARBA" id="ARBA00022989"/>
    </source>
</evidence>
<keyword evidence="9" id="KW-0418">Kinase</keyword>
<dbReference type="GO" id="GO:0005524">
    <property type="term" value="F:ATP binding"/>
    <property type="evidence" value="ECO:0007669"/>
    <property type="project" value="UniProtKB-KW"/>
</dbReference>
<dbReference type="STRING" id="494026.PGLA_16815"/>
<evidence type="ECO:0000256" key="2">
    <source>
        <dbReference type="ARBA" id="ARBA00004651"/>
    </source>
</evidence>
<proteinExistence type="predicted"/>
<dbReference type="GO" id="GO:0000155">
    <property type="term" value="F:phosphorelay sensor kinase activity"/>
    <property type="evidence" value="ECO:0007669"/>
    <property type="project" value="InterPro"/>
</dbReference>
<dbReference type="Pfam" id="PF02518">
    <property type="entry name" value="HATPase_c"/>
    <property type="match status" value="1"/>
</dbReference>
<dbReference type="PRINTS" id="PR00344">
    <property type="entry name" value="BCTRLSENSOR"/>
</dbReference>
<dbReference type="InterPro" id="IPR003594">
    <property type="entry name" value="HATPase_dom"/>
</dbReference>
<dbReference type="SUPFAM" id="SSF47384">
    <property type="entry name" value="Homodimeric domain of signal transducing histidine kinase"/>
    <property type="match status" value="1"/>
</dbReference>
<keyword evidence="12" id="KW-0902">Two-component regulatory system</keyword>
<evidence type="ECO:0000256" key="9">
    <source>
        <dbReference type="ARBA" id="ARBA00022777"/>
    </source>
</evidence>
<dbReference type="Pfam" id="PF00512">
    <property type="entry name" value="HisKA"/>
    <property type="match status" value="1"/>
</dbReference>
<comment type="catalytic activity">
    <reaction evidence="1">
        <text>ATP + protein L-histidine = ADP + protein N-phospho-L-histidine.</text>
        <dbReference type="EC" id="2.7.13.3"/>
    </reaction>
</comment>
<dbReference type="Proteomes" id="UP000076967">
    <property type="component" value="Unassembled WGS sequence"/>
</dbReference>
<dbReference type="OrthoDB" id="9773956at2"/>
<accession>A0A162Q207</accession>
<keyword evidence="6" id="KW-0808">Transferase</keyword>
<dbReference type="RefSeq" id="WP_145939584.1">
    <property type="nucleotide sequence ID" value="NZ_LVJH01000029.1"/>
</dbReference>
<comment type="caution">
    <text evidence="15">The sequence shown here is derived from an EMBL/GenBank/DDBJ whole genome shotgun (WGS) entry which is preliminary data.</text>
</comment>
<dbReference type="GO" id="GO:0005886">
    <property type="term" value="C:plasma membrane"/>
    <property type="evidence" value="ECO:0007669"/>
    <property type="project" value="UniProtKB-SubCell"/>
</dbReference>
<evidence type="ECO:0000256" key="4">
    <source>
        <dbReference type="ARBA" id="ARBA00022475"/>
    </source>
</evidence>
<reference evidence="15 16" key="1">
    <citation type="submission" date="2016-03" db="EMBL/GenBank/DDBJ databases">
        <title>Draft genome sequence of Paenibacillus glacialis DSM 22343.</title>
        <authorList>
            <person name="Shin S.-K."/>
            <person name="Yi H."/>
        </authorList>
    </citation>
    <scope>NUCLEOTIDE SEQUENCE [LARGE SCALE GENOMIC DNA]</scope>
    <source>
        <strain evidence="15 16">DSM 22343</strain>
    </source>
</reference>
<evidence type="ECO:0000313" key="15">
    <source>
        <dbReference type="EMBL" id="OAB41460.1"/>
    </source>
</evidence>
<dbReference type="EC" id="2.7.13.3" evidence="3"/>
<feature type="domain" description="Histidine kinase" evidence="14">
    <location>
        <begin position="87"/>
        <end position="301"/>
    </location>
</feature>
<evidence type="ECO:0000256" key="8">
    <source>
        <dbReference type="ARBA" id="ARBA00022741"/>
    </source>
</evidence>
<protein>
    <recommendedName>
        <fullName evidence="3">histidine kinase</fullName>
        <ecNumber evidence="3">2.7.13.3</ecNumber>
    </recommendedName>
</protein>
<dbReference type="SUPFAM" id="SSF55874">
    <property type="entry name" value="ATPase domain of HSP90 chaperone/DNA topoisomerase II/histidine kinase"/>
    <property type="match status" value="1"/>
</dbReference>
<dbReference type="CDD" id="cd00082">
    <property type="entry name" value="HisKA"/>
    <property type="match status" value="1"/>
</dbReference>
<dbReference type="InterPro" id="IPR050351">
    <property type="entry name" value="BphY/WalK/GraS-like"/>
</dbReference>
<evidence type="ECO:0000256" key="5">
    <source>
        <dbReference type="ARBA" id="ARBA00022553"/>
    </source>
</evidence>
<dbReference type="PANTHER" id="PTHR45453">
    <property type="entry name" value="PHOSPHATE REGULON SENSOR PROTEIN PHOR"/>
    <property type="match status" value="1"/>
</dbReference>
<keyword evidence="10" id="KW-0067">ATP-binding</keyword>
<evidence type="ECO:0000256" key="10">
    <source>
        <dbReference type="ARBA" id="ARBA00022840"/>
    </source>
</evidence>
<keyword evidence="5" id="KW-0597">Phosphoprotein</keyword>
<evidence type="ECO:0000256" key="3">
    <source>
        <dbReference type="ARBA" id="ARBA00012438"/>
    </source>
</evidence>
<keyword evidence="4" id="KW-1003">Cell membrane</keyword>
<dbReference type="EMBL" id="LVJH01000029">
    <property type="protein sequence ID" value="OAB41460.1"/>
    <property type="molecule type" value="Genomic_DNA"/>
</dbReference>
<keyword evidence="11" id="KW-1133">Transmembrane helix</keyword>
<evidence type="ECO:0000259" key="14">
    <source>
        <dbReference type="PROSITE" id="PS50109"/>
    </source>
</evidence>
<evidence type="ECO:0000256" key="6">
    <source>
        <dbReference type="ARBA" id="ARBA00022679"/>
    </source>
</evidence>
<dbReference type="InterPro" id="IPR036097">
    <property type="entry name" value="HisK_dim/P_sf"/>
</dbReference>
<dbReference type="SMART" id="SM00388">
    <property type="entry name" value="HisKA"/>
    <property type="match status" value="1"/>
</dbReference>
<evidence type="ECO:0000256" key="13">
    <source>
        <dbReference type="ARBA" id="ARBA00023136"/>
    </source>
</evidence>
<dbReference type="InterPro" id="IPR036890">
    <property type="entry name" value="HATPase_C_sf"/>
</dbReference>
<dbReference type="GO" id="GO:0004721">
    <property type="term" value="F:phosphoprotein phosphatase activity"/>
    <property type="evidence" value="ECO:0007669"/>
    <property type="project" value="TreeGrafter"/>
</dbReference>
<dbReference type="PROSITE" id="PS50109">
    <property type="entry name" value="HIS_KIN"/>
    <property type="match status" value="1"/>
</dbReference>